<evidence type="ECO:0000256" key="15">
    <source>
        <dbReference type="ARBA" id="ARBA00047174"/>
    </source>
</evidence>
<evidence type="ECO:0000256" key="10">
    <source>
        <dbReference type="ARBA" id="ARBA00023157"/>
    </source>
</evidence>
<organism evidence="18 19">
    <name type="scientific">Podospora didyma</name>
    <dbReference type="NCBI Taxonomy" id="330526"/>
    <lineage>
        <taxon>Eukaryota</taxon>
        <taxon>Fungi</taxon>
        <taxon>Dikarya</taxon>
        <taxon>Ascomycota</taxon>
        <taxon>Pezizomycotina</taxon>
        <taxon>Sordariomycetes</taxon>
        <taxon>Sordariomycetidae</taxon>
        <taxon>Sordariales</taxon>
        <taxon>Podosporaceae</taxon>
        <taxon>Podospora</taxon>
    </lineage>
</organism>
<comment type="similarity">
    <text evidence="13">Belongs to the polysaccharide monooxygenase AA9 family.</text>
</comment>
<evidence type="ECO:0000256" key="16">
    <source>
        <dbReference type="SAM" id="SignalP"/>
    </source>
</evidence>
<protein>
    <recommendedName>
        <fullName evidence="15">lytic cellulose monooxygenase (C4-dehydrogenating)</fullName>
        <ecNumber evidence="15">1.14.99.56</ecNumber>
    </recommendedName>
</protein>
<gene>
    <name evidence="18" type="ORF">B0H63DRAFT_565349</name>
</gene>
<evidence type="ECO:0000256" key="4">
    <source>
        <dbReference type="ARBA" id="ARBA00022723"/>
    </source>
</evidence>
<dbReference type="EMBL" id="JAULSW010000010">
    <property type="protein sequence ID" value="KAK3368705.1"/>
    <property type="molecule type" value="Genomic_DNA"/>
</dbReference>
<evidence type="ECO:0000256" key="6">
    <source>
        <dbReference type="ARBA" id="ARBA00023001"/>
    </source>
</evidence>
<keyword evidence="10" id="KW-1015">Disulfide bond</keyword>
<dbReference type="EC" id="1.14.99.56" evidence="15"/>
<keyword evidence="18" id="KW-0378">Hydrolase</keyword>
<evidence type="ECO:0000256" key="5">
    <source>
        <dbReference type="ARBA" id="ARBA00022729"/>
    </source>
</evidence>
<comment type="subcellular location">
    <subcellularLocation>
        <location evidence="2">Secreted</location>
    </subcellularLocation>
</comment>
<dbReference type="GO" id="GO:0005576">
    <property type="term" value="C:extracellular region"/>
    <property type="evidence" value="ECO:0007669"/>
    <property type="project" value="UniProtKB-SubCell"/>
</dbReference>
<evidence type="ECO:0000256" key="2">
    <source>
        <dbReference type="ARBA" id="ARBA00004613"/>
    </source>
</evidence>
<comment type="cofactor">
    <cofactor evidence="1">
        <name>Cu(2+)</name>
        <dbReference type="ChEBI" id="CHEBI:29036"/>
    </cofactor>
</comment>
<evidence type="ECO:0000256" key="11">
    <source>
        <dbReference type="ARBA" id="ARBA00023277"/>
    </source>
</evidence>
<keyword evidence="4" id="KW-0479">Metal-binding</keyword>
<dbReference type="GO" id="GO:0046872">
    <property type="term" value="F:metal ion binding"/>
    <property type="evidence" value="ECO:0007669"/>
    <property type="project" value="UniProtKB-KW"/>
</dbReference>
<dbReference type="GO" id="GO:0030245">
    <property type="term" value="P:cellulose catabolic process"/>
    <property type="evidence" value="ECO:0007669"/>
    <property type="project" value="UniProtKB-KW"/>
</dbReference>
<evidence type="ECO:0000256" key="12">
    <source>
        <dbReference type="ARBA" id="ARBA00023326"/>
    </source>
</evidence>
<dbReference type="InterPro" id="IPR049892">
    <property type="entry name" value="AA9"/>
</dbReference>
<evidence type="ECO:0000256" key="1">
    <source>
        <dbReference type="ARBA" id="ARBA00001973"/>
    </source>
</evidence>
<dbReference type="PANTHER" id="PTHR33353">
    <property type="entry name" value="PUTATIVE (AFU_ORTHOLOGUE AFUA_1G12560)-RELATED"/>
    <property type="match status" value="1"/>
</dbReference>
<name>A0AAE0K399_9PEZI</name>
<dbReference type="CDD" id="cd21175">
    <property type="entry name" value="LPMO_AA9"/>
    <property type="match status" value="1"/>
</dbReference>
<evidence type="ECO:0000256" key="3">
    <source>
        <dbReference type="ARBA" id="ARBA00022525"/>
    </source>
</evidence>
<evidence type="ECO:0000313" key="18">
    <source>
        <dbReference type="EMBL" id="KAK3368705.1"/>
    </source>
</evidence>
<accession>A0AAE0K399</accession>
<evidence type="ECO:0000256" key="14">
    <source>
        <dbReference type="ARBA" id="ARBA00045077"/>
    </source>
</evidence>
<sequence>MKTCRSALVAASVLAQCTSLAAAHAFFQQSGSGSVDYNSSCVRMPPNNSPVTDVSSPNLACNVGGTKAAAGFCEATAGSKFSVEMHSQLNDRSCTNQAIGGNHFGPVLVYMSKVDDASTADGASASWFKVDEFGYDASSKTWGTDKLNANCGRREFTIPAKIPAGDYLVRAEAIALHSAGQKGGAQFYMSCFQVKVKSTGTGQVPAGVKIPGAYSAADPGVLIDIYGSGFKSYTIPGPAVVDQSFF</sequence>
<keyword evidence="11" id="KW-0119">Carbohydrate metabolism</keyword>
<feature type="signal peptide" evidence="16">
    <location>
        <begin position="1"/>
        <end position="23"/>
    </location>
</feature>
<comment type="catalytic activity">
    <reaction evidence="14">
        <text>[(1-&gt;4)-beta-D-glucosyl]n+m + reduced acceptor + O2 = 4-dehydro-beta-D-glucosyl-[(1-&gt;4)-beta-D-glucosyl]n-1 + [(1-&gt;4)-beta-D-glucosyl]m + acceptor + H2O.</text>
        <dbReference type="EC" id="1.14.99.56"/>
    </reaction>
</comment>
<dbReference type="Gene3D" id="2.70.50.70">
    <property type="match status" value="1"/>
</dbReference>
<dbReference type="PANTHER" id="PTHR33353:SF9">
    <property type="entry name" value="ENDOGLUCANASE II"/>
    <property type="match status" value="1"/>
</dbReference>
<dbReference type="GO" id="GO:0016787">
    <property type="term" value="F:hydrolase activity"/>
    <property type="evidence" value="ECO:0007669"/>
    <property type="project" value="UniProtKB-KW"/>
</dbReference>
<evidence type="ECO:0000256" key="13">
    <source>
        <dbReference type="ARBA" id="ARBA00044502"/>
    </source>
</evidence>
<keyword evidence="7" id="KW-0560">Oxidoreductase</keyword>
<dbReference type="AlphaFoldDB" id="A0AAE0K399"/>
<keyword evidence="12" id="KW-0624">Polysaccharide degradation</keyword>
<dbReference type="Pfam" id="PF03443">
    <property type="entry name" value="AA9"/>
    <property type="match status" value="1"/>
</dbReference>
<keyword evidence="19" id="KW-1185">Reference proteome</keyword>
<evidence type="ECO:0000259" key="17">
    <source>
        <dbReference type="Pfam" id="PF03443"/>
    </source>
</evidence>
<evidence type="ECO:0000313" key="19">
    <source>
        <dbReference type="Proteomes" id="UP001285441"/>
    </source>
</evidence>
<keyword evidence="3" id="KW-0964">Secreted</keyword>
<evidence type="ECO:0000256" key="8">
    <source>
        <dbReference type="ARBA" id="ARBA00023008"/>
    </source>
</evidence>
<reference evidence="18" key="1">
    <citation type="journal article" date="2023" name="Mol. Phylogenet. Evol.">
        <title>Genome-scale phylogeny and comparative genomics of the fungal order Sordariales.</title>
        <authorList>
            <person name="Hensen N."/>
            <person name="Bonometti L."/>
            <person name="Westerberg I."/>
            <person name="Brannstrom I.O."/>
            <person name="Guillou S."/>
            <person name="Cros-Aarteil S."/>
            <person name="Calhoun S."/>
            <person name="Haridas S."/>
            <person name="Kuo A."/>
            <person name="Mondo S."/>
            <person name="Pangilinan J."/>
            <person name="Riley R."/>
            <person name="LaButti K."/>
            <person name="Andreopoulos B."/>
            <person name="Lipzen A."/>
            <person name="Chen C."/>
            <person name="Yan M."/>
            <person name="Daum C."/>
            <person name="Ng V."/>
            <person name="Clum A."/>
            <person name="Steindorff A."/>
            <person name="Ohm R.A."/>
            <person name="Martin F."/>
            <person name="Silar P."/>
            <person name="Natvig D.O."/>
            <person name="Lalanne C."/>
            <person name="Gautier V."/>
            <person name="Ament-Velasquez S.L."/>
            <person name="Kruys A."/>
            <person name="Hutchinson M.I."/>
            <person name="Powell A.J."/>
            <person name="Barry K."/>
            <person name="Miller A.N."/>
            <person name="Grigoriev I.V."/>
            <person name="Debuchy R."/>
            <person name="Gladieux P."/>
            <person name="Hiltunen Thoren M."/>
            <person name="Johannesson H."/>
        </authorList>
    </citation>
    <scope>NUCLEOTIDE SEQUENCE</scope>
    <source>
        <strain evidence="18">CBS 232.78</strain>
    </source>
</reference>
<proteinExistence type="inferred from homology"/>
<reference evidence="18" key="2">
    <citation type="submission" date="2023-06" db="EMBL/GenBank/DDBJ databases">
        <authorList>
            <consortium name="Lawrence Berkeley National Laboratory"/>
            <person name="Haridas S."/>
            <person name="Hensen N."/>
            <person name="Bonometti L."/>
            <person name="Westerberg I."/>
            <person name="Brannstrom I.O."/>
            <person name="Guillou S."/>
            <person name="Cros-Aarteil S."/>
            <person name="Calhoun S."/>
            <person name="Kuo A."/>
            <person name="Mondo S."/>
            <person name="Pangilinan J."/>
            <person name="Riley R."/>
            <person name="LaButti K."/>
            <person name="Andreopoulos B."/>
            <person name="Lipzen A."/>
            <person name="Chen C."/>
            <person name="Yanf M."/>
            <person name="Daum C."/>
            <person name="Ng V."/>
            <person name="Clum A."/>
            <person name="Steindorff A."/>
            <person name="Ohm R."/>
            <person name="Martin F."/>
            <person name="Silar P."/>
            <person name="Natvig D."/>
            <person name="Lalanne C."/>
            <person name="Gautier V."/>
            <person name="Ament-velasquez S.L."/>
            <person name="Kruys A."/>
            <person name="Hutchinson M.I."/>
            <person name="Powell A.J."/>
            <person name="Barry K."/>
            <person name="Miller A.N."/>
            <person name="Grigoriev I.V."/>
            <person name="Debuchy R."/>
            <person name="Gladieux P."/>
            <person name="Thoren M.H."/>
            <person name="Johannesson H."/>
        </authorList>
    </citation>
    <scope>NUCLEOTIDE SEQUENCE</scope>
    <source>
        <strain evidence="18">CBS 232.78</strain>
    </source>
</reference>
<evidence type="ECO:0000256" key="9">
    <source>
        <dbReference type="ARBA" id="ARBA00023033"/>
    </source>
</evidence>
<keyword evidence="5 16" id="KW-0732">Signal</keyword>
<keyword evidence="6" id="KW-0136">Cellulose degradation</keyword>
<feature type="chain" id="PRO_5042228792" description="lytic cellulose monooxygenase (C4-dehydrogenating)" evidence="16">
    <location>
        <begin position="24"/>
        <end position="246"/>
    </location>
</feature>
<dbReference type="InterPro" id="IPR005103">
    <property type="entry name" value="AA9_LPMO"/>
</dbReference>
<comment type="caution">
    <text evidence="18">The sequence shown here is derived from an EMBL/GenBank/DDBJ whole genome shotgun (WGS) entry which is preliminary data.</text>
</comment>
<dbReference type="Proteomes" id="UP001285441">
    <property type="component" value="Unassembled WGS sequence"/>
</dbReference>
<evidence type="ECO:0000256" key="7">
    <source>
        <dbReference type="ARBA" id="ARBA00023002"/>
    </source>
</evidence>
<keyword evidence="9" id="KW-0503">Monooxygenase</keyword>
<dbReference type="GO" id="GO:0004497">
    <property type="term" value="F:monooxygenase activity"/>
    <property type="evidence" value="ECO:0007669"/>
    <property type="project" value="UniProtKB-KW"/>
</dbReference>
<feature type="domain" description="Auxiliary Activity family 9 catalytic" evidence="17">
    <location>
        <begin position="28"/>
        <end position="228"/>
    </location>
</feature>
<keyword evidence="8" id="KW-0186">Copper</keyword>